<evidence type="ECO:0000313" key="2">
    <source>
        <dbReference type="Proteomes" id="UP000298652"/>
    </source>
</evidence>
<accession>A0A4U6USD6</accession>
<sequence length="67" mass="7533">MEMGYPVSISSSSLRCLEPHELDRRYRLRSLPLALFSSPWLRLVWLVPEPGDGCQDSVPSATNCPQS</sequence>
<protein>
    <submittedName>
        <fullName evidence="1">Uncharacterized protein</fullName>
    </submittedName>
</protein>
<proteinExistence type="predicted"/>
<evidence type="ECO:0000313" key="1">
    <source>
        <dbReference type="EMBL" id="TKW19481.1"/>
    </source>
</evidence>
<dbReference type="AlphaFoldDB" id="A0A4U6USD6"/>
<name>A0A4U6USD6_SETVI</name>
<dbReference type="EMBL" id="CM016555">
    <property type="protein sequence ID" value="TKW19481.1"/>
    <property type="molecule type" value="Genomic_DNA"/>
</dbReference>
<dbReference type="Proteomes" id="UP000298652">
    <property type="component" value="Chromosome 4"/>
</dbReference>
<dbReference type="Gramene" id="TKW19481">
    <property type="protein sequence ID" value="TKW19481"/>
    <property type="gene ID" value="SEVIR_4G022701v2"/>
</dbReference>
<keyword evidence="2" id="KW-1185">Reference proteome</keyword>
<organism evidence="1 2">
    <name type="scientific">Setaria viridis</name>
    <name type="common">Green bristlegrass</name>
    <name type="synonym">Setaria italica subsp. viridis</name>
    <dbReference type="NCBI Taxonomy" id="4556"/>
    <lineage>
        <taxon>Eukaryota</taxon>
        <taxon>Viridiplantae</taxon>
        <taxon>Streptophyta</taxon>
        <taxon>Embryophyta</taxon>
        <taxon>Tracheophyta</taxon>
        <taxon>Spermatophyta</taxon>
        <taxon>Magnoliopsida</taxon>
        <taxon>Liliopsida</taxon>
        <taxon>Poales</taxon>
        <taxon>Poaceae</taxon>
        <taxon>PACMAD clade</taxon>
        <taxon>Panicoideae</taxon>
        <taxon>Panicodae</taxon>
        <taxon>Paniceae</taxon>
        <taxon>Cenchrinae</taxon>
        <taxon>Setaria</taxon>
    </lineage>
</organism>
<gene>
    <name evidence="1" type="ORF">SEVIR_4G022701v2</name>
</gene>
<reference evidence="1" key="1">
    <citation type="submission" date="2019-03" db="EMBL/GenBank/DDBJ databases">
        <title>WGS assembly of Setaria viridis.</title>
        <authorList>
            <person name="Huang P."/>
            <person name="Jenkins J."/>
            <person name="Grimwood J."/>
            <person name="Barry K."/>
            <person name="Healey A."/>
            <person name="Mamidi S."/>
            <person name="Sreedasyam A."/>
            <person name="Shu S."/>
            <person name="Feldman M."/>
            <person name="Wu J."/>
            <person name="Yu Y."/>
            <person name="Chen C."/>
            <person name="Johnson J."/>
            <person name="Rokhsar D."/>
            <person name="Baxter I."/>
            <person name="Schmutz J."/>
            <person name="Brutnell T."/>
            <person name="Kellogg E."/>
        </authorList>
    </citation>
    <scope>NUCLEOTIDE SEQUENCE [LARGE SCALE GENOMIC DNA]</scope>
</reference>